<name>A0A023G536_AMBTT</name>
<organism evidence="2">
    <name type="scientific">Amblyomma triste</name>
    <name type="common">Neotropical tick</name>
    <dbReference type="NCBI Taxonomy" id="251400"/>
    <lineage>
        <taxon>Eukaryota</taxon>
        <taxon>Metazoa</taxon>
        <taxon>Ecdysozoa</taxon>
        <taxon>Arthropoda</taxon>
        <taxon>Chelicerata</taxon>
        <taxon>Arachnida</taxon>
        <taxon>Acari</taxon>
        <taxon>Parasitiformes</taxon>
        <taxon>Ixodida</taxon>
        <taxon>Ixodoidea</taxon>
        <taxon>Ixodidae</taxon>
        <taxon>Amblyomminae</taxon>
        <taxon>Amblyomma</taxon>
    </lineage>
</organism>
<evidence type="ECO:0000313" key="2">
    <source>
        <dbReference type="EMBL" id="JAC27943.1"/>
    </source>
</evidence>
<sequence length="154" mass="17554">METKAAWLWWILGFDFAYSCLMEFPGPPTELLDICASYYRLPLRNAIDRALPMPAVYSSRMAHGTDLRYFNVFTVEGLNTLERWGPLHTDCEDGKLVLAFRLGTFRPVATSIIWDLEFGSSVNITHHGMRVKVELILEQELSSLCILEVHVSSD</sequence>
<accession>A0A023G536</accession>
<reference evidence="2" key="1">
    <citation type="submission" date="2014-03" db="EMBL/GenBank/DDBJ databases">
        <title>The sialotranscriptome of Amblyomma triste, Amblyomma parvum and Amblyomma cajennense ticks, uncovered by 454-based RNA-seq.</title>
        <authorList>
            <person name="Garcia G.R."/>
            <person name="Gardinassi L.G."/>
            <person name="Ribeiro J.M."/>
            <person name="Anatriello E."/>
            <person name="Ferreira B.R."/>
            <person name="Moreira H.N."/>
            <person name="Mafra C."/>
            <person name="Olegario M.M."/>
            <person name="Szabo P.J."/>
            <person name="Miranda-Santos I.K."/>
            <person name="Maruyama S.R."/>
        </authorList>
    </citation>
    <scope>NUCLEOTIDE SEQUENCE</scope>
    <source>
        <strain evidence="2">Mato Grasso do Sul</strain>
        <tissue evidence="2">Salivary glands</tissue>
    </source>
</reference>
<feature type="chain" id="PRO_5001518238" evidence="1">
    <location>
        <begin position="23"/>
        <end position="154"/>
    </location>
</feature>
<dbReference type="AlphaFoldDB" id="A0A023G536"/>
<evidence type="ECO:0000256" key="1">
    <source>
        <dbReference type="SAM" id="SignalP"/>
    </source>
</evidence>
<dbReference type="EMBL" id="GBBM01007475">
    <property type="protein sequence ID" value="JAC27943.1"/>
    <property type="molecule type" value="mRNA"/>
</dbReference>
<feature type="non-terminal residue" evidence="2">
    <location>
        <position position="154"/>
    </location>
</feature>
<feature type="signal peptide" evidence="1">
    <location>
        <begin position="1"/>
        <end position="22"/>
    </location>
</feature>
<keyword evidence="1" id="KW-0732">Signal</keyword>
<protein>
    <submittedName>
        <fullName evidence="2">Putative secreted protein</fullName>
    </submittedName>
</protein>
<proteinExistence type="evidence at transcript level"/>